<dbReference type="Proteomes" id="UP000029981">
    <property type="component" value="Chromosome 4"/>
</dbReference>
<protein>
    <submittedName>
        <fullName evidence="1">Uncharacterized protein</fullName>
    </submittedName>
</protein>
<sequence length="59" mass="6744">MNGVAYRDSDPGSSIFFYNLTDSVSKSFYNSTIFHSSSPVERLRNFSIMSSIRRTVENQ</sequence>
<reference evidence="1 2" key="3">
    <citation type="journal article" date="2010" name="BMC Genomics">
        <title>Transcriptome sequencing and comparative analysis of cucumber flowers with different sex types.</title>
        <authorList>
            <person name="Guo S."/>
            <person name="Zheng Y."/>
            <person name="Joung J.G."/>
            <person name="Liu S."/>
            <person name="Zhang Z."/>
            <person name="Crasta O.R."/>
            <person name="Sobral B.W."/>
            <person name="Xu Y."/>
            <person name="Huang S."/>
            <person name="Fei Z."/>
        </authorList>
    </citation>
    <scope>NUCLEOTIDE SEQUENCE [LARGE SCALE GENOMIC DNA]</scope>
    <source>
        <strain evidence="2">cv. 9930</strain>
    </source>
</reference>
<dbReference type="Gramene" id="KGN55387">
    <property type="protein sequence ID" value="KGN55387"/>
    <property type="gene ID" value="Csa_4G648580"/>
</dbReference>
<gene>
    <name evidence="1" type="ORF">Csa_4G648580</name>
</gene>
<reference evidence="1 2" key="1">
    <citation type="journal article" date="2009" name="Nat. Genet.">
        <title>The genome of the cucumber, Cucumis sativus L.</title>
        <authorList>
            <person name="Huang S."/>
            <person name="Li R."/>
            <person name="Zhang Z."/>
            <person name="Li L."/>
            <person name="Gu X."/>
            <person name="Fan W."/>
            <person name="Lucas W.J."/>
            <person name="Wang X."/>
            <person name="Xie B."/>
            <person name="Ni P."/>
            <person name="Ren Y."/>
            <person name="Zhu H."/>
            <person name="Li J."/>
            <person name="Lin K."/>
            <person name="Jin W."/>
            <person name="Fei Z."/>
            <person name="Li G."/>
            <person name="Staub J."/>
            <person name="Kilian A."/>
            <person name="van der Vossen E.A."/>
            <person name="Wu Y."/>
            <person name="Guo J."/>
            <person name="He J."/>
            <person name="Jia Z."/>
            <person name="Ren Y."/>
            <person name="Tian G."/>
            <person name="Lu Y."/>
            <person name="Ruan J."/>
            <person name="Qian W."/>
            <person name="Wang M."/>
            <person name="Huang Q."/>
            <person name="Li B."/>
            <person name="Xuan Z."/>
            <person name="Cao J."/>
            <person name="Asan"/>
            <person name="Wu Z."/>
            <person name="Zhang J."/>
            <person name="Cai Q."/>
            <person name="Bai Y."/>
            <person name="Zhao B."/>
            <person name="Han Y."/>
            <person name="Li Y."/>
            <person name="Li X."/>
            <person name="Wang S."/>
            <person name="Shi Q."/>
            <person name="Liu S."/>
            <person name="Cho W.K."/>
            <person name="Kim J.Y."/>
            <person name="Xu Y."/>
            <person name="Heller-Uszynska K."/>
            <person name="Miao H."/>
            <person name="Cheng Z."/>
            <person name="Zhang S."/>
            <person name="Wu J."/>
            <person name="Yang Y."/>
            <person name="Kang H."/>
            <person name="Li M."/>
            <person name="Liang H."/>
            <person name="Ren X."/>
            <person name="Shi Z."/>
            <person name="Wen M."/>
            <person name="Jian M."/>
            <person name="Yang H."/>
            <person name="Zhang G."/>
            <person name="Yang Z."/>
            <person name="Chen R."/>
            <person name="Liu S."/>
            <person name="Li J."/>
            <person name="Ma L."/>
            <person name="Liu H."/>
            <person name="Zhou Y."/>
            <person name="Zhao J."/>
            <person name="Fang X."/>
            <person name="Li G."/>
            <person name="Fang L."/>
            <person name="Li Y."/>
            <person name="Liu D."/>
            <person name="Zheng H."/>
            <person name="Zhang Y."/>
            <person name="Qin N."/>
            <person name="Li Z."/>
            <person name="Yang G."/>
            <person name="Yang S."/>
            <person name="Bolund L."/>
            <person name="Kristiansen K."/>
            <person name="Zheng H."/>
            <person name="Li S."/>
            <person name="Zhang X."/>
            <person name="Yang H."/>
            <person name="Wang J."/>
            <person name="Sun R."/>
            <person name="Zhang B."/>
            <person name="Jiang S."/>
            <person name="Wang J."/>
            <person name="Du Y."/>
            <person name="Li S."/>
        </authorList>
    </citation>
    <scope>NUCLEOTIDE SEQUENCE [LARGE SCALE GENOMIC DNA]</scope>
    <source>
        <strain evidence="2">cv. 9930</strain>
    </source>
</reference>
<proteinExistence type="predicted"/>
<organism evidence="1 2">
    <name type="scientific">Cucumis sativus</name>
    <name type="common">Cucumber</name>
    <dbReference type="NCBI Taxonomy" id="3659"/>
    <lineage>
        <taxon>Eukaryota</taxon>
        <taxon>Viridiplantae</taxon>
        <taxon>Streptophyta</taxon>
        <taxon>Embryophyta</taxon>
        <taxon>Tracheophyta</taxon>
        <taxon>Spermatophyta</taxon>
        <taxon>Magnoliopsida</taxon>
        <taxon>eudicotyledons</taxon>
        <taxon>Gunneridae</taxon>
        <taxon>Pentapetalae</taxon>
        <taxon>rosids</taxon>
        <taxon>fabids</taxon>
        <taxon>Cucurbitales</taxon>
        <taxon>Cucurbitaceae</taxon>
        <taxon>Benincaseae</taxon>
        <taxon>Cucumis</taxon>
    </lineage>
</organism>
<accession>A0A0A0L456</accession>
<reference evidence="1 2" key="4">
    <citation type="journal article" date="2011" name="BMC Genomics">
        <title>RNA-Seq improves annotation of protein-coding genes in the cucumber genome.</title>
        <authorList>
            <person name="Li Z."/>
            <person name="Zhang Z."/>
            <person name="Yan P."/>
            <person name="Huang S."/>
            <person name="Fei Z."/>
            <person name="Lin K."/>
        </authorList>
    </citation>
    <scope>NUCLEOTIDE SEQUENCE [LARGE SCALE GENOMIC DNA]</scope>
    <source>
        <strain evidence="2">cv. 9930</strain>
    </source>
</reference>
<evidence type="ECO:0000313" key="1">
    <source>
        <dbReference type="EMBL" id="KGN55387.1"/>
    </source>
</evidence>
<dbReference type="AlphaFoldDB" id="A0A0A0L456"/>
<keyword evidence="2" id="KW-1185">Reference proteome</keyword>
<name>A0A0A0L456_CUCSA</name>
<reference evidence="1 2" key="2">
    <citation type="journal article" date="2009" name="PLoS ONE">
        <title>An integrated genetic and cytogenetic map of the cucumber genome.</title>
        <authorList>
            <person name="Ren Y."/>
            <person name="Zhang Z."/>
            <person name="Liu J."/>
            <person name="Staub J.E."/>
            <person name="Han Y."/>
            <person name="Cheng Z."/>
            <person name="Li X."/>
            <person name="Lu J."/>
            <person name="Miao H."/>
            <person name="Kang H."/>
            <person name="Xie B."/>
            <person name="Gu X."/>
            <person name="Wang X."/>
            <person name="Du Y."/>
            <person name="Jin W."/>
            <person name="Huang S."/>
        </authorList>
    </citation>
    <scope>NUCLEOTIDE SEQUENCE [LARGE SCALE GENOMIC DNA]</scope>
    <source>
        <strain evidence="2">cv. 9930</strain>
    </source>
</reference>
<evidence type="ECO:0000313" key="2">
    <source>
        <dbReference type="Proteomes" id="UP000029981"/>
    </source>
</evidence>
<dbReference type="EMBL" id="CM002925">
    <property type="protein sequence ID" value="KGN55387.1"/>
    <property type="molecule type" value="Genomic_DNA"/>
</dbReference>